<organism evidence="2 3">
    <name type="scientific">Schistosoma mekongi</name>
    <name type="common">Parasitic worm</name>
    <dbReference type="NCBI Taxonomy" id="38744"/>
    <lineage>
        <taxon>Eukaryota</taxon>
        <taxon>Metazoa</taxon>
        <taxon>Spiralia</taxon>
        <taxon>Lophotrochozoa</taxon>
        <taxon>Platyhelminthes</taxon>
        <taxon>Trematoda</taxon>
        <taxon>Digenea</taxon>
        <taxon>Strigeidida</taxon>
        <taxon>Schistosomatoidea</taxon>
        <taxon>Schistosomatidae</taxon>
        <taxon>Schistosoma</taxon>
    </lineage>
</organism>
<feature type="region of interest" description="Disordered" evidence="1">
    <location>
        <begin position="282"/>
        <end position="309"/>
    </location>
</feature>
<dbReference type="Proteomes" id="UP001292079">
    <property type="component" value="Unassembled WGS sequence"/>
</dbReference>
<evidence type="ECO:0000313" key="2">
    <source>
        <dbReference type="EMBL" id="KAK4475810.1"/>
    </source>
</evidence>
<feature type="region of interest" description="Disordered" evidence="1">
    <location>
        <begin position="1"/>
        <end position="20"/>
    </location>
</feature>
<feature type="region of interest" description="Disordered" evidence="1">
    <location>
        <begin position="577"/>
        <end position="597"/>
    </location>
</feature>
<feature type="compositionally biased region" description="Low complexity" evidence="1">
    <location>
        <begin position="508"/>
        <end position="520"/>
    </location>
</feature>
<evidence type="ECO:0000313" key="3">
    <source>
        <dbReference type="Proteomes" id="UP001292079"/>
    </source>
</evidence>
<name>A0AAE2DA36_SCHME</name>
<feature type="region of interest" description="Disordered" evidence="1">
    <location>
        <begin position="342"/>
        <end position="369"/>
    </location>
</feature>
<reference evidence="2" key="2">
    <citation type="journal article" date="2023" name="Infect Dis Poverty">
        <title>Chromosome-scale genome of the human blood fluke Schistosoma mekongi and its implications for public health.</title>
        <authorList>
            <person name="Zhou M."/>
            <person name="Xu L."/>
            <person name="Xu D."/>
            <person name="Chen W."/>
            <person name="Khan J."/>
            <person name="Hu Y."/>
            <person name="Huang H."/>
            <person name="Wei H."/>
            <person name="Zhang Y."/>
            <person name="Chusongsang P."/>
            <person name="Tanasarnprasert K."/>
            <person name="Hu X."/>
            <person name="Limpanont Y."/>
            <person name="Lv Z."/>
        </authorList>
    </citation>
    <scope>NUCLEOTIDE SEQUENCE</scope>
    <source>
        <strain evidence="2">LV_2022a</strain>
    </source>
</reference>
<sequence>MLPTPRQVAPYYQPTTQLQYPESLIENRNGTDNSDQPQFNQSNHLNILYPRVTSLNKNDKVYPTNSLTSSNLFHRASSLNYKPLTVCDADCISSSSNIPNSRASNNRSSLYASHKKLYGISNSVSSHEIANTCTVTVENNNNKSIHSEFPISHINKIHMIKPETSVRTPLGYSCVPNEKFGVRPQPLGLYQSNPLLHDQKNPTSNINQFHSSQHSTSLSPDISRENNFKNKLYFKKRHGTFDNNQKNTSKEVSLTPQNITNTSNIDFKNDNFKTHSPCVQLSHLKKSGPRNSSRDNSKEQNYVKLPSDKQTHPLIHNILTSGHESVKNGATLNQYKYVVHSSADSSNIPSQTRSSSTPSKTLPPNDSNKTKQAMFQKYHDSQLSNSHTGLHTTCETIKQDDSSAQTLFKEKVVQNTVSPSTTLQRTERLNSSSVLVVSGKDTPTRLTNQFPSNASGNKYTPKSCEYTYSKDTVNSAEQILTNELGVSNQLQDPYSQSIHKQKTKHKNNLPNSNSAASSLSAGEDRTFCDSGISSSSYSKDSACTSPSDPNVYNSPMPSIGVNEWVSKCTVPCVKESLHEPNSHHKRNQELSTSTSRIPSISKSLDKFERTNFTEIVDIQQNLSITQRPQRPKTIGRLLPQSGKEVISINPNNNDSESQSTSLKYCQGVNSLKKDPHSIQYPYDNHSSTLYSAQVFSSTSISKRPTKTDSILLNNEVMRNEKINLNATNNNNTSITETHVITPNKTNTYAYPCNNYKGLHSSNHIKSEPPKLTEKDDIGCNQLRQIHIINEMGVQHNNNQHLKLSEDQPLKTSLNQSSLVSEGDKSKIKRDNGKSTILYNELSSKTAYNQLSRNINTGEINNHLKPNTAGKVISKPQELSEESDGVQKKVSTSNLVESNVSTCVPETGFLPKRLPSEAVENLYDKPADFTNDPDLLLSSLSKLTCDPCLEDNSWDRNYFSDVESEYAALELILPIPKRESLTETETALELDKRISADKQQSKANHLSDALGNLANPVTSLANNMIFHGNCLEPGYFSDTEAIFSSQRKFKPLLDPSTFNMYTTNNCKLPIASVAPIMSTQQVHFRSNVEDNQNCLLTSQNPNTGKRELSSLSECPTKVDRMIQIRETKWPRLCSLQNLVHSSIKDRLRHVSNQQEETNKNSPPIANNTVGSGPLSQVKLPYPTVSIMTNMGSLNDISMKSGISFYEGHRKDIHNTCSDSFRYKASGKLLTGDLNGKCFQCDNVFLSSRYYKTFIKLMFPILRLTLK</sequence>
<comment type="caution">
    <text evidence="2">The sequence shown here is derived from an EMBL/GenBank/DDBJ whole genome shotgun (WGS) entry which is preliminary data.</text>
</comment>
<keyword evidence="3" id="KW-1185">Reference proteome</keyword>
<feature type="region of interest" description="Disordered" evidence="1">
    <location>
        <begin position="495"/>
        <end position="520"/>
    </location>
</feature>
<dbReference type="EMBL" id="JALJAT010000001">
    <property type="protein sequence ID" value="KAK4475810.1"/>
    <property type="molecule type" value="Genomic_DNA"/>
</dbReference>
<dbReference type="AlphaFoldDB" id="A0AAE2DA36"/>
<proteinExistence type="predicted"/>
<accession>A0AAE2DA36</accession>
<protein>
    <submittedName>
        <fullName evidence="2">Uncharacterized protein</fullName>
    </submittedName>
</protein>
<feature type="region of interest" description="Disordered" evidence="1">
    <location>
        <begin position="1150"/>
        <end position="1170"/>
    </location>
</feature>
<reference evidence="2" key="1">
    <citation type="submission" date="2022-04" db="EMBL/GenBank/DDBJ databases">
        <authorList>
            <person name="Xu L."/>
            <person name="Lv Z."/>
        </authorList>
    </citation>
    <scope>NUCLEOTIDE SEQUENCE</scope>
    <source>
        <strain evidence="2">LV_2022a</strain>
    </source>
</reference>
<evidence type="ECO:0000256" key="1">
    <source>
        <dbReference type="SAM" id="MobiDB-lite"/>
    </source>
</evidence>
<gene>
    <name evidence="2" type="ORF">MN116_001065</name>
</gene>